<dbReference type="GO" id="GO:0016020">
    <property type="term" value="C:membrane"/>
    <property type="evidence" value="ECO:0007669"/>
    <property type="project" value="InterPro"/>
</dbReference>
<evidence type="ECO:0000256" key="7">
    <source>
        <dbReference type="ARBA" id="ARBA00022967"/>
    </source>
</evidence>
<keyword evidence="8 10" id="KW-1133">Transmembrane helix</keyword>
<dbReference type="EMBL" id="RBKS01000001">
    <property type="protein sequence ID" value="RKR76561.1"/>
    <property type="molecule type" value="Genomic_DNA"/>
</dbReference>
<evidence type="ECO:0000256" key="9">
    <source>
        <dbReference type="ARBA" id="ARBA00023136"/>
    </source>
</evidence>
<keyword evidence="9 10" id="KW-0472">Membrane</keyword>
<dbReference type="InterPro" id="IPR017927">
    <property type="entry name" value="FAD-bd_FR_type"/>
</dbReference>
<feature type="transmembrane region" description="Helical" evidence="10">
    <location>
        <begin position="229"/>
        <end position="246"/>
    </location>
</feature>
<dbReference type="InterPro" id="IPR004338">
    <property type="entry name" value="NqrB/RnfD"/>
</dbReference>
<organism evidence="12 13">
    <name type="scientific">Frondihabitans australicus</name>
    <dbReference type="NCBI Taxonomy" id="386892"/>
    <lineage>
        <taxon>Bacteria</taxon>
        <taxon>Bacillati</taxon>
        <taxon>Actinomycetota</taxon>
        <taxon>Actinomycetes</taxon>
        <taxon>Micrococcales</taxon>
        <taxon>Microbacteriaceae</taxon>
        <taxon>Frondihabitans</taxon>
    </lineage>
</organism>
<dbReference type="Pfam" id="PF03116">
    <property type="entry name" value="NQR2_RnfD_RnfE"/>
    <property type="match status" value="1"/>
</dbReference>
<dbReference type="RefSeq" id="WP_121371521.1">
    <property type="nucleotide sequence ID" value="NZ_RBKS01000001.1"/>
</dbReference>
<evidence type="ECO:0000256" key="10">
    <source>
        <dbReference type="SAM" id="Phobius"/>
    </source>
</evidence>
<feature type="domain" description="FAD-binding FR-type" evidence="11">
    <location>
        <begin position="270"/>
        <end position="374"/>
    </location>
</feature>
<dbReference type="Gene3D" id="3.40.50.80">
    <property type="entry name" value="Nucleotide-binding domain of ferredoxin-NADP reductase (FNR) module"/>
    <property type="match status" value="1"/>
</dbReference>
<feature type="transmembrane region" description="Helical" evidence="10">
    <location>
        <begin position="197"/>
        <end position="217"/>
    </location>
</feature>
<evidence type="ECO:0000256" key="4">
    <source>
        <dbReference type="ARBA" id="ARBA00022630"/>
    </source>
</evidence>
<dbReference type="InterPro" id="IPR050415">
    <property type="entry name" value="MRET"/>
</dbReference>
<name>A0A495IN05_9MICO</name>
<dbReference type="SUPFAM" id="SSF52343">
    <property type="entry name" value="Ferredoxin reductase-like, C-terminal NADP-linked domain"/>
    <property type="match status" value="1"/>
</dbReference>
<keyword evidence="4" id="KW-0285">Flavoprotein</keyword>
<dbReference type="GO" id="GO:0055085">
    <property type="term" value="P:transmembrane transport"/>
    <property type="evidence" value="ECO:0007669"/>
    <property type="project" value="InterPro"/>
</dbReference>
<feature type="transmembrane region" description="Helical" evidence="10">
    <location>
        <begin position="172"/>
        <end position="191"/>
    </location>
</feature>
<comment type="cofactor">
    <cofactor evidence="1">
        <name>FAD</name>
        <dbReference type="ChEBI" id="CHEBI:57692"/>
    </cofactor>
</comment>
<evidence type="ECO:0000256" key="5">
    <source>
        <dbReference type="ARBA" id="ARBA00022643"/>
    </source>
</evidence>
<evidence type="ECO:0000256" key="6">
    <source>
        <dbReference type="ARBA" id="ARBA00022692"/>
    </source>
</evidence>
<dbReference type="InterPro" id="IPR017938">
    <property type="entry name" value="Riboflavin_synthase-like_b-brl"/>
</dbReference>
<dbReference type="PRINTS" id="PR00410">
    <property type="entry name" value="PHEHYDRXLASE"/>
</dbReference>
<reference evidence="12 13" key="1">
    <citation type="submission" date="2018-10" db="EMBL/GenBank/DDBJ databases">
        <title>Sequencing the genomes of 1000 actinobacteria strains.</title>
        <authorList>
            <person name="Klenk H.-P."/>
        </authorList>
    </citation>
    <scope>NUCLEOTIDE SEQUENCE [LARGE SCALE GENOMIC DNA]</scope>
    <source>
        <strain evidence="12 13">DSM 17894</strain>
    </source>
</reference>
<dbReference type="PANTHER" id="PTHR47354">
    <property type="entry name" value="NADH OXIDOREDUCTASE HCR"/>
    <property type="match status" value="1"/>
</dbReference>
<feature type="transmembrane region" description="Helical" evidence="10">
    <location>
        <begin position="42"/>
        <end position="62"/>
    </location>
</feature>
<dbReference type="GO" id="GO:0016491">
    <property type="term" value="F:oxidoreductase activity"/>
    <property type="evidence" value="ECO:0007669"/>
    <property type="project" value="InterPro"/>
</dbReference>
<keyword evidence="2" id="KW-0813">Transport</keyword>
<dbReference type="PROSITE" id="PS51384">
    <property type="entry name" value="FAD_FR"/>
    <property type="match status" value="1"/>
</dbReference>
<proteinExistence type="predicted"/>
<dbReference type="Pfam" id="PF00175">
    <property type="entry name" value="NAD_binding_1"/>
    <property type="match status" value="1"/>
</dbReference>
<keyword evidence="6 10" id="KW-0812">Transmembrane</keyword>
<gene>
    <name evidence="12" type="ORF">C8E83_3738</name>
</gene>
<dbReference type="PANTHER" id="PTHR47354:SF5">
    <property type="entry name" value="PROTEIN RFBI"/>
    <property type="match status" value="1"/>
</dbReference>
<evidence type="ECO:0000256" key="2">
    <source>
        <dbReference type="ARBA" id="ARBA00022448"/>
    </source>
</evidence>
<evidence type="ECO:0000256" key="8">
    <source>
        <dbReference type="ARBA" id="ARBA00022989"/>
    </source>
</evidence>
<evidence type="ECO:0000313" key="13">
    <source>
        <dbReference type="Proteomes" id="UP000280008"/>
    </source>
</evidence>
<protein>
    <submittedName>
        <fullName evidence="12">Ferredoxin-NADP reductase</fullName>
    </submittedName>
</protein>
<evidence type="ECO:0000259" key="11">
    <source>
        <dbReference type="PROSITE" id="PS51384"/>
    </source>
</evidence>
<dbReference type="Proteomes" id="UP000280008">
    <property type="component" value="Unassembled WGS sequence"/>
</dbReference>
<comment type="caution">
    <text evidence="12">The sequence shown here is derived from an EMBL/GenBank/DDBJ whole genome shotgun (WGS) entry which is preliminary data.</text>
</comment>
<sequence>MTAFTTWLDRLTGRVTMYRLVLLALLAVLAESLIMSGLGRIAYAPGAIVVSAAVAVVATVVSNRLVALIVRVKPHTESSIVTGLILAFLFTPQLTGSSLGYVALAGVIASVSKYLLAVRGRHVFNPAAVSALVMSIAFPAAFPSWWVGAPAILPIVVVGACVILFRTRHLQMGVLFFVVATVSVTATYTANGFVAPLALQSALLSSPIVFFAGFMLSEPLTLPPKRWQQLALAVVVGVLFGLSLHVGPVYNSYELALVVGNVLAFAVGQRRGLRLAFVSKEQLTPTSWEMTFRPAHPVRFGAGQFMELSLPHARADVRGQRRVFSIASGAHDPSVVRFGFRTSERPSTFKAALLALSPGDVVSATGVGGDFTLPRDPATPLLFVAGGIGITPFISQLQHLRATGDTRSVTLVYSVPSLEEAPYVAELVRLETRVLVVAPAAPSSLPDGWEYLGAGPLTAALVQAGAQDAADRRAYVSGSPGFVHSVRRTLHEAGVRRVTTDAFSGY</sequence>
<evidence type="ECO:0000256" key="1">
    <source>
        <dbReference type="ARBA" id="ARBA00001974"/>
    </source>
</evidence>
<keyword evidence="13" id="KW-1185">Reference proteome</keyword>
<dbReference type="SUPFAM" id="SSF63380">
    <property type="entry name" value="Riboflavin synthase domain-like"/>
    <property type="match status" value="1"/>
</dbReference>
<keyword evidence="3" id="KW-0597">Phosphoprotein</keyword>
<evidence type="ECO:0000313" key="12">
    <source>
        <dbReference type="EMBL" id="RKR76561.1"/>
    </source>
</evidence>
<evidence type="ECO:0000256" key="3">
    <source>
        <dbReference type="ARBA" id="ARBA00022553"/>
    </source>
</evidence>
<dbReference type="Gene3D" id="2.40.30.10">
    <property type="entry name" value="Translation factors"/>
    <property type="match status" value="1"/>
</dbReference>
<keyword evidence="7" id="KW-1278">Translocase</keyword>
<dbReference type="AlphaFoldDB" id="A0A495IN05"/>
<accession>A0A495IN05</accession>
<feature type="transmembrane region" description="Helical" evidence="10">
    <location>
        <begin position="147"/>
        <end position="165"/>
    </location>
</feature>
<dbReference type="CDD" id="cd00322">
    <property type="entry name" value="FNR_like"/>
    <property type="match status" value="1"/>
</dbReference>
<keyword evidence="5" id="KW-0288">FMN</keyword>
<dbReference type="InterPro" id="IPR001433">
    <property type="entry name" value="OxRdtase_FAD/NAD-bd"/>
</dbReference>
<dbReference type="OrthoDB" id="9801223at2"/>
<dbReference type="InterPro" id="IPR039261">
    <property type="entry name" value="FNR_nucleotide-bd"/>
</dbReference>